<feature type="region of interest" description="Disordered" evidence="1">
    <location>
        <begin position="1"/>
        <end position="58"/>
    </location>
</feature>
<name>A0A1Y2IAJ5_TRAC3</name>
<dbReference type="STRING" id="1353009.A0A1Y2IAJ5"/>
<gene>
    <name evidence="2" type="ORF">PYCCODRAFT_1471232</name>
</gene>
<evidence type="ECO:0000256" key="1">
    <source>
        <dbReference type="SAM" id="MobiDB-lite"/>
    </source>
</evidence>
<feature type="region of interest" description="Disordered" evidence="1">
    <location>
        <begin position="731"/>
        <end position="780"/>
    </location>
</feature>
<dbReference type="AlphaFoldDB" id="A0A1Y2IAJ5"/>
<proteinExistence type="predicted"/>
<evidence type="ECO:0000313" key="3">
    <source>
        <dbReference type="Proteomes" id="UP000193067"/>
    </source>
</evidence>
<evidence type="ECO:0000313" key="2">
    <source>
        <dbReference type="EMBL" id="OSC98165.1"/>
    </source>
</evidence>
<feature type="compositionally biased region" description="Polar residues" evidence="1">
    <location>
        <begin position="238"/>
        <end position="259"/>
    </location>
</feature>
<feature type="compositionally biased region" description="Basic and acidic residues" evidence="1">
    <location>
        <begin position="387"/>
        <end position="396"/>
    </location>
</feature>
<sequence length="780" mass="85065">MESPALPGGQRVEDVVAANTDGATLSPSPFTPEPMPLSSPNIWGAAPTPTPAPRVRSATGRVRNLPSEGSLQALPMPTTTDGGNLDNFSLNSPVTMEPQATLGIANPFLIAGVMAMNHDQGGTQGLTGMRAATHAQGIGSEYNTRKRPRVDSPQAPTAEEDTWAGLEARTRAAFENYTLQEIGAESRAPIPEGPPPYGEPMTYPSWEDFVKNPAEYPEFHRIVKDFLMTNHGEMQPQAPGSSQQLRGTPTLHSGTSGPSSRAAEQRTIAGARYPPTERDHFYAEPMRPVTSAGSERRAPSLTLAQRVPGAERGGLLDSRRWPEGPCSNPWLERLSAVDLQRVNATRELGAQKQPLYDDNRMIVDTPSRAGTRDGKHKTLGRATSGGKHAEDGEARPTSKPIFFLPPTVPDAQPQAFHNSTGSATATTFIEYDRARYLAEARVLKVTLKPQEGFPETHARDPYDLKRYFAQTTFERWEAIDEDLRCILEVYGYVDYRSKEAVDNVIETLQERVGRITGEHTATFYIADAVRWGGDGDFDPPTAILLENLSSRAIAILVHQRVWSTTGITFFVHKTAKPVPKYLLGFGGITSTNSSTTVAEIRSFFQDERIKQHLDQVLYSDGIPLDVIPVVRKKIIDNLRIIIRPGEGPAHLGMSYAANVYSDPPPTETADRWVELKARMCEMPFELPTNLAAYIRGPERCDGCHSADHRTPSCPFPSIPGWNGVLVTRRTWSSTEQRQHGGPNSSRGAGGGRGRGRGGRGDSRGASRPARLPRGGGGGGY</sequence>
<dbReference type="Proteomes" id="UP000193067">
    <property type="component" value="Unassembled WGS sequence"/>
</dbReference>
<organism evidence="2 3">
    <name type="scientific">Trametes coccinea (strain BRFM310)</name>
    <name type="common">Pycnoporus coccineus</name>
    <dbReference type="NCBI Taxonomy" id="1353009"/>
    <lineage>
        <taxon>Eukaryota</taxon>
        <taxon>Fungi</taxon>
        <taxon>Dikarya</taxon>
        <taxon>Basidiomycota</taxon>
        <taxon>Agaricomycotina</taxon>
        <taxon>Agaricomycetes</taxon>
        <taxon>Polyporales</taxon>
        <taxon>Polyporaceae</taxon>
        <taxon>Trametes</taxon>
    </lineage>
</organism>
<keyword evidence="3" id="KW-1185">Reference proteome</keyword>
<dbReference type="OrthoDB" id="2758679at2759"/>
<feature type="region of interest" description="Disordered" evidence="1">
    <location>
        <begin position="365"/>
        <end position="396"/>
    </location>
</feature>
<reference evidence="2 3" key="1">
    <citation type="journal article" date="2015" name="Biotechnol. Biofuels">
        <title>Enhanced degradation of softwood versus hardwood by the white-rot fungus Pycnoporus coccineus.</title>
        <authorList>
            <person name="Couturier M."/>
            <person name="Navarro D."/>
            <person name="Chevret D."/>
            <person name="Henrissat B."/>
            <person name="Piumi F."/>
            <person name="Ruiz-Duenas F.J."/>
            <person name="Martinez A.T."/>
            <person name="Grigoriev I.V."/>
            <person name="Riley R."/>
            <person name="Lipzen A."/>
            <person name="Berrin J.G."/>
            <person name="Master E.R."/>
            <person name="Rosso M.N."/>
        </authorList>
    </citation>
    <scope>NUCLEOTIDE SEQUENCE [LARGE SCALE GENOMIC DNA]</scope>
    <source>
        <strain evidence="2 3">BRFM310</strain>
    </source>
</reference>
<dbReference type="EMBL" id="KZ084141">
    <property type="protein sequence ID" value="OSC98165.1"/>
    <property type="molecule type" value="Genomic_DNA"/>
</dbReference>
<accession>A0A1Y2IAJ5</accession>
<feature type="region of interest" description="Disordered" evidence="1">
    <location>
        <begin position="232"/>
        <end position="265"/>
    </location>
</feature>
<protein>
    <submittedName>
        <fullName evidence="2">Uncharacterized protein</fullName>
    </submittedName>
</protein>